<keyword evidence="3" id="KW-1185">Reference proteome</keyword>
<sequence>MFSFSNKSLGEHNGADEQTGARLLSKTEMLKDDENSNQKVQLLADVQEKVSSFKFLVQAGYLEEEALKAVQNTEMSESVKKLEAPIIKSNEKVPTTKLGKVFTLSKKRKVDSKVFEAIRQLNFEASTVKKVQHGVIIEDAGMAIHILGEVQQFLSRQQTQLDNQETKGQESEQKVNAQHELELHDIELADFTIQVHDNSEQVEVMMFLKLLRSEECFSIYRLSRICNF</sequence>
<proteinExistence type="predicted"/>
<evidence type="ECO:0000313" key="3">
    <source>
        <dbReference type="Proteomes" id="UP000886520"/>
    </source>
</evidence>
<comment type="caution">
    <text evidence="2">The sequence shown here is derived from an EMBL/GenBank/DDBJ whole genome shotgun (WGS) entry which is preliminary data.</text>
</comment>
<evidence type="ECO:0000313" key="2">
    <source>
        <dbReference type="EMBL" id="KAI5078811.1"/>
    </source>
</evidence>
<name>A0A9D4V2Y9_ADICA</name>
<protein>
    <submittedName>
        <fullName evidence="2">Uncharacterized protein</fullName>
    </submittedName>
</protein>
<organism evidence="2 3">
    <name type="scientific">Adiantum capillus-veneris</name>
    <name type="common">Maidenhair fern</name>
    <dbReference type="NCBI Taxonomy" id="13818"/>
    <lineage>
        <taxon>Eukaryota</taxon>
        <taxon>Viridiplantae</taxon>
        <taxon>Streptophyta</taxon>
        <taxon>Embryophyta</taxon>
        <taxon>Tracheophyta</taxon>
        <taxon>Polypodiopsida</taxon>
        <taxon>Polypodiidae</taxon>
        <taxon>Polypodiales</taxon>
        <taxon>Pteridineae</taxon>
        <taxon>Pteridaceae</taxon>
        <taxon>Vittarioideae</taxon>
        <taxon>Adiantum</taxon>
    </lineage>
</organism>
<evidence type="ECO:0000256" key="1">
    <source>
        <dbReference type="SAM" id="MobiDB-lite"/>
    </source>
</evidence>
<reference evidence="2" key="1">
    <citation type="submission" date="2021-01" db="EMBL/GenBank/DDBJ databases">
        <title>Adiantum capillus-veneris genome.</title>
        <authorList>
            <person name="Fang Y."/>
            <person name="Liao Q."/>
        </authorList>
    </citation>
    <scope>NUCLEOTIDE SEQUENCE</scope>
    <source>
        <strain evidence="2">H3</strain>
        <tissue evidence="2">Leaf</tissue>
    </source>
</reference>
<dbReference type="Proteomes" id="UP000886520">
    <property type="component" value="Chromosome 6"/>
</dbReference>
<dbReference type="AlphaFoldDB" id="A0A9D4V2Y9"/>
<dbReference type="EMBL" id="JABFUD020000006">
    <property type="protein sequence ID" value="KAI5078811.1"/>
    <property type="molecule type" value="Genomic_DNA"/>
</dbReference>
<feature type="region of interest" description="Disordered" evidence="1">
    <location>
        <begin position="1"/>
        <end position="20"/>
    </location>
</feature>
<accession>A0A9D4V2Y9</accession>
<gene>
    <name evidence="2" type="ORF">GOP47_0006482</name>
</gene>